<organism evidence="2 3">
    <name type="scientific">Nakamurella flava</name>
    <dbReference type="NCBI Taxonomy" id="2576308"/>
    <lineage>
        <taxon>Bacteria</taxon>
        <taxon>Bacillati</taxon>
        <taxon>Actinomycetota</taxon>
        <taxon>Actinomycetes</taxon>
        <taxon>Nakamurellales</taxon>
        <taxon>Nakamurellaceae</taxon>
        <taxon>Nakamurella</taxon>
    </lineage>
</organism>
<feature type="domain" description="Amidase" evidence="1">
    <location>
        <begin position="21"/>
        <end position="440"/>
    </location>
</feature>
<gene>
    <name evidence="2" type="ORF">FDO65_10695</name>
</gene>
<evidence type="ECO:0000313" key="3">
    <source>
        <dbReference type="Proteomes" id="UP000306985"/>
    </source>
</evidence>
<dbReference type="RefSeq" id="WP_137449270.1">
    <property type="nucleotide sequence ID" value="NZ_SZZH01000001.1"/>
</dbReference>
<comment type="caution">
    <text evidence="2">The sequence shown here is derived from an EMBL/GenBank/DDBJ whole genome shotgun (WGS) entry which is preliminary data.</text>
</comment>
<name>A0A4V6CU64_9ACTN</name>
<dbReference type="AlphaFoldDB" id="A0A4V6CU64"/>
<dbReference type="Proteomes" id="UP000306985">
    <property type="component" value="Unassembled WGS sequence"/>
</dbReference>
<dbReference type="Pfam" id="PF01425">
    <property type="entry name" value="Amidase"/>
    <property type="match status" value="1"/>
</dbReference>
<dbReference type="PROSITE" id="PS00571">
    <property type="entry name" value="AMIDASES"/>
    <property type="match status" value="1"/>
</dbReference>
<dbReference type="SUPFAM" id="SSF75304">
    <property type="entry name" value="Amidase signature (AS) enzymes"/>
    <property type="match status" value="1"/>
</dbReference>
<proteinExistence type="predicted"/>
<dbReference type="Gene3D" id="3.90.1300.10">
    <property type="entry name" value="Amidase signature (AS) domain"/>
    <property type="match status" value="1"/>
</dbReference>
<reference evidence="2 3" key="1">
    <citation type="submission" date="2019-05" db="EMBL/GenBank/DDBJ databases">
        <title>Nakamurella sp. N5BH11, whole genome shotgun sequence.</title>
        <authorList>
            <person name="Tuo L."/>
        </authorList>
    </citation>
    <scope>NUCLEOTIDE SEQUENCE [LARGE SCALE GENOMIC DNA]</scope>
    <source>
        <strain evidence="2 3">N5BH11</strain>
    </source>
</reference>
<accession>A0A4V6CU64</accession>
<protein>
    <submittedName>
        <fullName evidence="2">Amidase</fullName>
    </submittedName>
</protein>
<evidence type="ECO:0000313" key="2">
    <source>
        <dbReference type="EMBL" id="TKV61965.1"/>
    </source>
</evidence>
<dbReference type="GO" id="GO:0003824">
    <property type="term" value="F:catalytic activity"/>
    <property type="evidence" value="ECO:0007669"/>
    <property type="project" value="InterPro"/>
</dbReference>
<keyword evidence="3" id="KW-1185">Reference proteome</keyword>
<dbReference type="EMBL" id="SZZH01000001">
    <property type="protein sequence ID" value="TKV61965.1"/>
    <property type="molecule type" value="Genomic_DNA"/>
</dbReference>
<dbReference type="InterPro" id="IPR023631">
    <property type="entry name" value="Amidase_dom"/>
</dbReference>
<dbReference type="OrthoDB" id="182039at2"/>
<dbReference type="InterPro" id="IPR036928">
    <property type="entry name" value="AS_sf"/>
</dbReference>
<dbReference type="PANTHER" id="PTHR11895:SF176">
    <property type="entry name" value="AMIDASE AMID-RELATED"/>
    <property type="match status" value="1"/>
</dbReference>
<dbReference type="InterPro" id="IPR020556">
    <property type="entry name" value="Amidase_CS"/>
</dbReference>
<dbReference type="PANTHER" id="PTHR11895">
    <property type="entry name" value="TRANSAMIDASE"/>
    <property type="match status" value="1"/>
</dbReference>
<evidence type="ECO:0000259" key="1">
    <source>
        <dbReference type="Pfam" id="PF01425"/>
    </source>
</evidence>
<sequence>MYTSITDAAAALRSGETTSVDLVRAGYALADAHDSELGVYLARFDETALAAAEKADAELAGGVDRGPLHGIPIGVKDIITTEEGETTAQSLVLDRSWGVGDAPVVARLRAAGAVITGKLTTMEYAIGMPDVTKPFPLPRNPWNTAHYSGGSSSGTGGGVAAGFVLGGLGTDTGGSVRWPAAVDGISGMKQTFGRVPKAGCVPLGYSYDNIGPMARSAADCAAMLSVMAGHDPRDACSVDRPVDDYLSGLTGSLDGMRIGLDTLKAHSGEFWDPALDGLLADAVTALEAAGATVVEVDLPLYEELKTITMSGFCAEAYAYHRPDLQSRWPDFAAGTRAAVIDGALISGGDYVQMQRVRRVGQRLLGELYADAGIDLIVTPTTSEPAPLFDDMKLADLIPSLHTPYWNAVGNPAMSVPMGFSAAGLPMGLQLCGKPFDEAAVFAAGHAFQQQTDWHTRVPAMITASSALAA</sequence>
<dbReference type="InterPro" id="IPR000120">
    <property type="entry name" value="Amidase"/>
</dbReference>